<reference evidence="1 2" key="1">
    <citation type="submission" date="2016-10" db="EMBL/GenBank/DDBJ databases">
        <authorList>
            <person name="de Groot N.N."/>
        </authorList>
    </citation>
    <scope>NUCLEOTIDE SEQUENCE [LARGE SCALE GENOMIC DNA]</scope>
    <source>
        <strain evidence="1 2">CGMCC 1.8712</strain>
    </source>
</reference>
<dbReference type="SUPFAM" id="SSF55961">
    <property type="entry name" value="Bet v1-like"/>
    <property type="match status" value="1"/>
</dbReference>
<gene>
    <name evidence="1" type="ORF">SAMN04488065_2180</name>
</gene>
<dbReference type="OrthoDB" id="262877at2157"/>
<evidence type="ECO:0000313" key="1">
    <source>
        <dbReference type="EMBL" id="SEA19160.1"/>
    </source>
</evidence>
<proteinExistence type="predicted"/>
<dbReference type="InterPro" id="IPR019587">
    <property type="entry name" value="Polyketide_cyclase/dehydratase"/>
</dbReference>
<dbReference type="InterPro" id="IPR023393">
    <property type="entry name" value="START-like_dom_sf"/>
</dbReference>
<dbReference type="Proteomes" id="UP000236755">
    <property type="component" value="Unassembled WGS sequence"/>
</dbReference>
<dbReference type="RefSeq" id="WP_092634845.1">
    <property type="nucleotide sequence ID" value="NZ_FNQT01000003.1"/>
</dbReference>
<dbReference type="Pfam" id="PF10604">
    <property type="entry name" value="Polyketide_cyc2"/>
    <property type="match status" value="1"/>
</dbReference>
<dbReference type="EMBL" id="FNQT01000003">
    <property type="protein sequence ID" value="SEA19160.1"/>
    <property type="molecule type" value="Genomic_DNA"/>
</dbReference>
<organism evidence="1 2">
    <name type="scientific">Haloplanus vescus</name>
    <dbReference type="NCBI Taxonomy" id="555874"/>
    <lineage>
        <taxon>Archaea</taxon>
        <taxon>Methanobacteriati</taxon>
        <taxon>Methanobacteriota</taxon>
        <taxon>Stenosarchaea group</taxon>
        <taxon>Halobacteria</taxon>
        <taxon>Halobacteriales</taxon>
        <taxon>Haloferacaceae</taxon>
        <taxon>Haloplanus</taxon>
    </lineage>
</organism>
<evidence type="ECO:0000313" key="2">
    <source>
        <dbReference type="Proteomes" id="UP000236755"/>
    </source>
</evidence>
<dbReference type="STRING" id="555874.SAMN04488065_2180"/>
<name>A0A1H3Z643_9EURY</name>
<keyword evidence="2" id="KW-1185">Reference proteome</keyword>
<dbReference type="AlphaFoldDB" id="A0A1H3Z643"/>
<sequence length="136" mass="14711">MREVEVSRFVRATPTAVWRVLTPATVVESEGSFTVRDVTETDDGTLVTAGARGLELTLRFEERPDGLHYTQAGSAGPFDAMTTDLTVTAEDEGARVTARSSVSLGLPLSTLTDRLATWKRQGELNRLLDALADEAT</sequence>
<protein>
    <submittedName>
        <fullName evidence="1">Ligand-binding SRPBCC domain-containing protein</fullName>
    </submittedName>
</protein>
<accession>A0A1H3Z643</accession>
<dbReference type="Gene3D" id="3.30.530.20">
    <property type="match status" value="1"/>
</dbReference>